<keyword evidence="1" id="KW-1133">Transmembrane helix</keyword>
<reference evidence="3" key="1">
    <citation type="submission" date="2019-01" db="EMBL/GenBank/DDBJ databases">
        <title>Genomic analysis of Salicibibacter sp. NKC3-5.</title>
        <authorList>
            <person name="Oh Y.J."/>
        </authorList>
    </citation>
    <scope>NUCLEOTIDE SEQUENCE [LARGE SCALE GENOMIC DNA]</scope>
    <source>
        <strain evidence="3">NKC3-5</strain>
    </source>
</reference>
<organism evidence="2 3">
    <name type="scientific">Salicibibacter halophilus</name>
    <dbReference type="NCBI Taxonomy" id="2502791"/>
    <lineage>
        <taxon>Bacteria</taxon>
        <taxon>Bacillati</taxon>
        <taxon>Bacillota</taxon>
        <taxon>Bacilli</taxon>
        <taxon>Bacillales</taxon>
        <taxon>Bacillaceae</taxon>
        <taxon>Salicibibacter</taxon>
    </lineage>
</organism>
<gene>
    <name evidence="2" type="ORF">EPH95_07135</name>
</gene>
<accession>A0A514LGK5</accession>
<proteinExistence type="predicted"/>
<feature type="transmembrane region" description="Helical" evidence="1">
    <location>
        <begin position="112"/>
        <end position="130"/>
    </location>
</feature>
<feature type="transmembrane region" description="Helical" evidence="1">
    <location>
        <begin position="142"/>
        <end position="161"/>
    </location>
</feature>
<dbReference type="InterPro" id="IPR011737">
    <property type="entry name" value="CHP02206_TP0381"/>
</dbReference>
<feature type="transmembrane region" description="Helical" evidence="1">
    <location>
        <begin position="173"/>
        <end position="193"/>
    </location>
</feature>
<feature type="transmembrane region" description="Helical" evidence="1">
    <location>
        <begin position="20"/>
        <end position="43"/>
    </location>
</feature>
<keyword evidence="3" id="KW-1185">Reference proteome</keyword>
<sequence>MREESIMWWWEYSHDGPGFTMFGPAHILVIISLVIACTFVVLARNGLKQSVKKQHFFRFGCVFIFLAGEVLLQIWYIDAGAWDSSFAFPLHLSSIAWIAAIFMLLTRGQTWFEITFFVGTGSAFLTILTPDVGGYGFPHFRFFHFFITHALVIVAVVYMLAVEKMQLRLRSVFRVWLYLNGYAAVMFVFNLWVDGNYMYLMEKPPGPSPFDWFGPWPYYIFVLQVVALLVFIVMYALYRWLLSRKTPSSVNKRSP</sequence>
<dbReference type="AlphaFoldDB" id="A0A514LGK5"/>
<protein>
    <submittedName>
        <fullName evidence="2">TIGR02206 family membrane protein</fullName>
    </submittedName>
</protein>
<feature type="transmembrane region" description="Helical" evidence="1">
    <location>
        <begin position="88"/>
        <end position="105"/>
    </location>
</feature>
<name>A0A514LGK5_9BACI</name>
<dbReference type="Proteomes" id="UP000319756">
    <property type="component" value="Chromosome"/>
</dbReference>
<keyword evidence="1" id="KW-0472">Membrane</keyword>
<keyword evidence="1" id="KW-0812">Transmembrane</keyword>
<feature type="transmembrane region" description="Helical" evidence="1">
    <location>
        <begin position="55"/>
        <end position="76"/>
    </location>
</feature>
<evidence type="ECO:0000313" key="3">
    <source>
        <dbReference type="Proteomes" id="UP000319756"/>
    </source>
</evidence>
<feature type="transmembrane region" description="Helical" evidence="1">
    <location>
        <begin position="216"/>
        <end position="238"/>
    </location>
</feature>
<evidence type="ECO:0000313" key="2">
    <source>
        <dbReference type="EMBL" id="QDI90980.1"/>
    </source>
</evidence>
<dbReference type="NCBIfam" id="TIGR02206">
    <property type="entry name" value="intg_mem_TP0381"/>
    <property type="match status" value="1"/>
</dbReference>
<dbReference type="KEGG" id="sale:EPH95_07135"/>
<evidence type="ECO:0000256" key="1">
    <source>
        <dbReference type="SAM" id="Phobius"/>
    </source>
</evidence>
<dbReference type="Pfam" id="PF14808">
    <property type="entry name" value="TMEM164"/>
    <property type="match status" value="1"/>
</dbReference>
<dbReference type="EMBL" id="CP035485">
    <property type="protein sequence ID" value="QDI90980.1"/>
    <property type="molecule type" value="Genomic_DNA"/>
</dbReference>